<sequence>MSSAKPPKSWQEARDAKRAEQLLRIPVEWRLSEANRPAADTSDLRPAAASSGILSERELAITGDGHDATSLVAAIAQGTYTATETVTAFCKRAAISQQLCRSLTEICFAEALAKAAKLDAHFQATGQTVGPLHGLAMTFKECFHIEGFDACNGYVARIGEPSTTTTPIIRLAEQAGAVLIAKTNVPQTMLVAECDNNVFGQTRNPVVSQLSSGGSSGGEGSLSAFRGNAFGVGTDVAGSIRLPAAFNGVYGYKPSVGILPFIGYAASGWTGVNTGVPAVLGPIGRSVRDLALFTDTIRARKPWTIDPAIIPGVMEQPAPTKKPVVGILYESGLTPHPPVQRAIREAQTKLEAAGFETRDFTPMCPDFKEMRDISADLLTVDGLSYQRQKLAESGEPAVPSVAGFGYWDLKRKTHEQMWALNTRKGELQKQMLDAWQAAGIDMLIAPAAPHVAIPPPHMTSELYTVAWNVVDYPAIIIPFATVDPALDKRDGEFKPKNELDAEIAAYFDPELMAGAPVSLQLVGMRLHDRALLAHAEMIDGVLNEAKK</sequence>
<dbReference type="AlphaFoldDB" id="F0XPG9"/>
<name>F0XPG9_GROCL</name>
<dbReference type="eggNOG" id="KOG1212">
    <property type="taxonomic scope" value="Eukaryota"/>
</dbReference>
<feature type="binding site" evidence="4">
    <location>
        <position position="215"/>
    </location>
    <ligand>
        <name>substrate</name>
    </ligand>
</feature>
<evidence type="ECO:0000256" key="2">
    <source>
        <dbReference type="ARBA" id="ARBA00022801"/>
    </source>
</evidence>
<gene>
    <name evidence="6" type="ORF">CMQ_7136</name>
</gene>
<dbReference type="Gene3D" id="3.90.1300.10">
    <property type="entry name" value="Amidase signature (AS) domain"/>
    <property type="match status" value="1"/>
</dbReference>
<keyword evidence="2" id="KW-0378">Hydrolase</keyword>
<evidence type="ECO:0000313" key="6">
    <source>
        <dbReference type="EMBL" id="EFX00134.1"/>
    </source>
</evidence>
<feature type="binding site" evidence="4">
    <location>
        <position position="189"/>
    </location>
    <ligand>
        <name>substrate</name>
    </ligand>
</feature>
<dbReference type="EMBL" id="GL629801">
    <property type="protein sequence ID" value="EFX00134.1"/>
    <property type="molecule type" value="Genomic_DNA"/>
</dbReference>
<dbReference type="InterPro" id="IPR023631">
    <property type="entry name" value="Amidase_dom"/>
</dbReference>
<dbReference type="OrthoDB" id="6428749at2759"/>
<evidence type="ECO:0000313" key="7">
    <source>
        <dbReference type="Proteomes" id="UP000007796"/>
    </source>
</evidence>
<evidence type="ECO:0000259" key="5">
    <source>
        <dbReference type="Pfam" id="PF01425"/>
    </source>
</evidence>
<keyword evidence="7" id="KW-1185">Reference proteome</keyword>
<protein>
    <submittedName>
        <fullName evidence="6">Amidase</fullName>
    </submittedName>
</protein>
<dbReference type="PANTHER" id="PTHR46072:SF5">
    <property type="entry name" value="GENERAL AMIDASE-C"/>
    <property type="match status" value="1"/>
</dbReference>
<dbReference type="PANTHER" id="PTHR46072">
    <property type="entry name" value="AMIDASE-RELATED-RELATED"/>
    <property type="match status" value="1"/>
</dbReference>
<feature type="active site" description="Charge relay system" evidence="3">
    <location>
        <position position="140"/>
    </location>
</feature>
<dbReference type="SUPFAM" id="SSF75304">
    <property type="entry name" value="Amidase signature (AS) enzymes"/>
    <property type="match status" value="1"/>
</dbReference>
<proteinExistence type="inferred from homology"/>
<feature type="domain" description="Amidase" evidence="5">
    <location>
        <begin position="84"/>
        <end position="532"/>
    </location>
</feature>
<dbReference type="RefSeq" id="XP_014169616.1">
    <property type="nucleotide sequence ID" value="XM_014314141.1"/>
</dbReference>
<reference evidence="6 7" key="1">
    <citation type="journal article" date="2011" name="Proc. Natl. Acad. Sci. U.S.A.">
        <title>Genome and transcriptome analyses of the mountain pine beetle-fungal symbiont Grosmannia clavigera, a lodgepole pine pathogen.</title>
        <authorList>
            <person name="DiGuistini S."/>
            <person name="Wang Y."/>
            <person name="Liao N.Y."/>
            <person name="Taylor G."/>
            <person name="Tanguay P."/>
            <person name="Feau N."/>
            <person name="Henrissat B."/>
            <person name="Chan S.K."/>
            <person name="Hesse-Orce U."/>
            <person name="Alamouti S.M."/>
            <person name="Tsui C.K.M."/>
            <person name="Docking R.T."/>
            <person name="Levasseur A."/>
            <person name="Haridas S."/>
            <person name="Robertson G."/>
            <person name="Birol I."/>
            <person name="Holt R.A."/>
            <person name="Marra M.A."/>
            <person name="Hamelin R.C."/>
            <person name="Hirst M."/>
            <person name="Jones S.J.M."/>
            <person name="Bohlmann J."/>
            <person name="Breuil C."/>
        </authorList>
    </citation>
    <scope>NUCLEOTIDE SEQUENCE [LARGE SCALE GENOMIC DNA]</scope>
    <source>
        <strain evidence="7">kw1407 / UAMH 11150</strain>
    </source>
</reference>
<accession>F0XPG9</accession>
<dbReference type="Pfam" id="PF01425">
    <property type="entry name" value="Amidase"/>
    <property type="match status" value="1"/>
</dbReference>
<feature type="binding site" evidence="4">
    <location>
        <begin position="236"/>
        <end position="239"/>
    </location>
    <ligand>
        <name>substrate</name>
    </ligand>
</feature>
<feature type="active site" description="Acyl-ester intermediate" evidence="3">
    <location>
        <position position="239"/>
    </location>
</feature>
<evidence type="ECO:0000256" key="3">
    <source>
        <dbReference type="PIRSR" id="PIRSR001221-1"/>
    </source>
</evidence>
<dbReference type="GeneID" id="25980647"/>
<dbReference type="STRING" id="655863.F0XPG9"/>
<feature type="active site" description="Charge relay system" evidence="3">
    <location>
        <position position="215"/>
    </location>
</feature>
<evidence type="ECO:0000256" key="1">
    <source>
        <dbReference type="ARBA" id="ARBA00009199"/>
    </source>
</evidence>
<dbReference type="InterPro" id="IPR036928">
    <property type="entry name" value="AS_sf"/>
</dbReference>
<organism evidence="7">
    <name type="scientific">Grosmannia clavigera (strain kw1407 / UAMH 11150)</name>
    <name type="common">Blue stain fungus</name>
    <name type="synonym">Graphiocladiella clavigera</name>
    <dbReference type="NCBI Taxonomy" id="655863"/>
    <lineage>
        <taxon>Eukaryota</taxon>
        <taxon>Fungi</taxon>
        <taxon>Dikarya</taxon>
        <taxon>Ascomycota</taxon>
        <taxon>Pezizomycotina</taxon>
        <taxon>Sordariomycetes</taxon>
        <taxon>Sordariomycetidae</taxon>
        <taxon>Ophiostomatales</taxon>
        <taxon>Ophiostomataceae</taxon>
        <taxon>Leptographium</taxon>
    </lineage>
</organism>
<comment type="similarity">
    <text evidence="1">Belongs to the amidase family.</text>
</comment>
<dbReference type="InParanoid" id="F0XPG9"/>
<dbReference type="Proteomes" id="UP000007796">
    <property type="component" value="Unassembled WGS sequence"/>
</dbReference>
<dbReference type="PIRSF" id="PIRSF001221">
    <property type="entry name" value="Amidase_fungi"/>
    <property type="match status" value="1"/>
</dbReference>
<dbReference type="HOGENOM" id="CLU_009600_9_2_1"/>
<evidence type="ECO:0000256" key="4">
    <source>
        <dbReference type="PIRSR" id="PIRSR001221-2"/>
    </source>
</evidence>
<dbReference type="GO" id="GO:0016787">
    <property type="term" value="F:hydrolase activity"/>
    <property type="evidence" value="ECO:0007669"/>
    <property type="project" value="UniProtKB-KW"/>
</dbReference>